<dbReference type="Proteomes" id="UP000685013">
    <property type="component" value="Chromosome 10"/>
</dbReference>
<evidence type="ECO:0000313" key="1">
    <source>
        <dbReference type="EMBL" id="KAG6590160.1"/>
    </source>
</evidence>
<gene>
    <name evidence="1" type="ORF">SDJN03_15583</name>
</gene>
<name>A0AAV6N184_9ROSI</name>
<evidence type="ECO:0000313" key="2">
    <source>
        <dbReference type="Proteomes" id="UP000685013"/>
    </source>
</evidence>
<reference evidence="1 2" key="1">
    <citation type="journal article" date="2021" name="Hortic Res">
        <title>The domestication of Cucurbita argyrosperma as revealed by the genome of its wild relative.</title>
        <authorList>
            <person name="Barrera-Redondo J."/>
            <person name="Sanchez-de la Vega G."/>
            <person name="Aguirre-Liguori J.A."/>
            <person name="Castellanos-Morales G."/>
            <person name="Gutierrez-Guerrero Y.T."/>
            <person name="Aguirre-Dugua X."/>
            <person name="Aguirre-Planter E."/>
            <person name="Tenaillon M.I."/>
            <person name="Lira-Saade R."/>
            <person name="Eguiarte L.E."/>
        </authorList>
    </citation>
    <scope>NUCLEOTIDE SEQUENCE [LARGE SCALE GENOMIC DNA]</scope>
    <source>
        <strain evidence="1">JBR-2021</strain>
    </source>
</reference>
<protein>
    <submittedName>
        <fullName evidence="1">Uncharacterized protein</fullName>
    </submittedName>
</protein>
<organism evidence="1 2">
    <name type="scientific">Cucurbita argyrosperma subsp. sororia</name>
    <dbReference type="NCBI Taxonomy" id="37648"/>
    <lineage>
        <taxon>Eukaryota</taxon>
        <taxon>Viridiplantae</taxon>
        <taxon>Streptophyta</taxon>
        <taxon>Embryophyta</taxon>
        <taxon>Tracheophyta</taxon>
        <taxon>Spermatophyta</taxon>
        <taxon>Magnoliopsida</taxon>
        <taxon>eudicotyledons</taxon>
        <taxon>Gunneridae</taxon>
        <taxon>Pentapetalae</taxon>
        <taxon>rosids</taxon>
        <taxon>fabids</taxon>
        <taxon>Cucurbitales</taxon>
        <taxon>Cucurbitaceae</taxon>
        <taxon>Cucurbiteae</taxon>
        <taxon>Cucurbita</taxon>
    </lineage>
</organism>
<keyword evidence="2" id="KW-1185">Reference proteome</keyword>
<sequence length="73" mass="8291">MVLGNDNGDCTASWHLLPYSKLAELSSKRRKGKLKTLFEELFVWEVNALSRCSMSVLKLIGFWGIGGIRWCTQ</sequence>
<dbReference type="AlphaFoldDB" id="A0AAV6N184"/>
<dbReference type="EMBL" id="JAGKQH010000010">
    <property type="protein sequence ID" value="KAG6590160.1"/>
    <property type="molecule type" value="Genomic_DNA"/>
</dbReference>
<proteinExistence type="predicted"/>
<comment type="caution">
    <text evidence="1">The sequence shown here is derived from an EMBL/GenBank/DDBJ whole genome shotgun (WGS) entry which is preliminary data.</text>
</comment>
<feature type="non-terminal residue" evidence="1">
    <location>
        <position position="1"/>
    </location>
</feature>
<accession>A0AAV6N184</accession>